<evidence type="ECO:0000256" key="1">
    <source>
        <dbReference type="SAM" id="MobiDB-lite"/>
    </source>
</evidence>
<feature type="region of interest" description="Disordered" evidence="1">
    <location>
        <begin position="239"/>
        <end position="290"/>
    </location>
</feature>
<protein>
    <submittedName>
        <fullName evidence="2">Uncharacterized protein</fullName>
    </submittedName>
</protein>
<proteinExistence type="predicted"/>
<gene>
    <name evidence="2" type="ORF">GEV33_009539</name>
</gene>
<reference evidence="2" key="1">
    <citation type="journal article" date="2020" name="J Insects Food Feed">
        <title>The yellow mealworm (Tenebrio molitor) genome: a resource for the emerging insects as food and feed industry.</title>
        <authorList>
            <person name="Eriksson T."/>
            <person name="Andere A."/>
            <person name="Kelstrup H."/>
            <person name="Emery V."/>
            <person name="Picard C."/>
        </authorList>
    </citation>
    <scope>NUCLEOTIDE SEQUENCE</scope>
    <source>
        <strain evidence="2">Stoneville</strain>
        <tissue evidence="2">Whole head</tissue>
    </source>
</reference>
<keyword evidence="3" id="KW-1185">Reference proteome</keyword>
<reference evidence="2" key="2">
    <citation type="submission" date="2021-08" db="EMBL/GenBank/DDBJ databases">
        <authorList>
            <person name="Eriksson T."/>
        </authorList>
    </citation>
    <scope>NUCLEOTIDE SEQUENCE</scope>
    <source>
        <strain evidence="2">Stoneville</strain>
        <tissue evidence="2">Whole head</tissue>
    </source>
</reference>
<feature type="compositionally biased region" description="Basic and acidic residues" evidence="1">
    <location>
        <begin position="240"/>
        <end position="249"/>
    </location>
</feature>
<dbReference type="EMBL" id="JABDTM020025457">
    <property type="protein sequence ID" value="KAH0813252.1"/>
    <property type="molecule type" value="Genomic_DNA"/>
</dbReference>
<name>A0A8J6HF54_TENMO</name>
<organism evidence="2 3">
    <name type="scientific">Tenebrio molitor</name>
    <name type="common">Yellow mealworm beetle</name>
    <dbReference type="NCBI Taxonomy" id="7067"/>
    <lineage>
        <taxon>Eukaryota</taxon>
        <taxon>Metazoa</taxon>
        <taxon>Ecdysozoa</taxon>
        <taxon>Arthropoda</taxon>
        <taxon>Hexapoda</taxon>
        <taxon>Insecta</taxon>
        <taxon>Pterygota</taxon>
        <taxon>Neoptera</taxon>
        <taxon>Endopterygota</taxon>
        <taxon>Coleoptera</taxon>
        <taxon>Polyphaga</taxon>
        <taxon>Cucujiformia</taxon>
        <taxon>Tenebrionidae</taxon>
        <taxon>Tenebrio</taxon>
    </lineage>
</organism>
<comment type="caution">
    <text evidence="2">The sequence shown here is derived from an EMBL/GenBank/DDBJ whole genome shotgun (WGS) entry which is preliminary data.</text>
</comment>
<feature type="region of interest" description="Disordered" evidence="1">
    <location>
        <begin position="144"/>
        <end position="213"/>
    </location>
</feature>
<feature type="compositionally biased region" description="Basic residues" evidence="1">
    <location>
        <begin position="279"/>
        <end position="290"/>
    </location>
</feature>
<dbReference type="AlphaFoldDB" id="A0A8J6HF54"/>
<evidence type="ECO:0000313" key="2">
    <source>
        <dbReference type="EMBL" id="KAH0813252.1"/>
    </source>
</evidence>
<evidence type="ECO:0000313" key="3">
    <source>
        <dbReference type="Proteomes" id="UP000719412"/>
    </source>
</evidence>
<dbReference type="Proteomes" id="UP000719412">
    <property type="component" value="Unassembled WGS sequence"/>
</dbReference>
<feature type="compositionally biased region" description="Acidic residues" evidence="1">
    <location>
        <begin position="173"/>
        <end position="202"/>
    </location>
</feature>
<feature type="region of interest" description="Disordered" evidence="1">
    <location>
        <begin position="1"/>
        <end position="43"/>
    </location>
</feature>
<sequence>MRPTQDETLSMAETPMPAVNGLDQIPPIKTEPVDPLLDPAEPPVVPKEFLESEESDYSEVSESEEMPYFTQVEVDNTRKCLENTRLIIKDFETQLDWHLQQYMLLRNPYNLKKNSKGPGRGGDDTKRQDLLSISQLSTIIANHPEGNKKFIKRSGPILEANGKKRRKNKDSDSEGDSDFSEDNSDEYDEEELEGHDSEDVDDPGVPKKKKPAKKVIIKRGKNKEIDPLVVPKEEIEEEIHELMVPKEEKPSDDEYDGGKVSQKSPSKKAKKTKLDGKSPNKKRVGAGKAKKNMETVDLTGMRTCQVFLNRLPNDPQDSIIEIKDEDIDRDELIELLQTKAINSLEKFTIDAEKPVAMLKADNLHEFDFNNCKTSNVIVTFEGSDNFPDFVFAKNIANYVLNGLIKLVQSNVLNQHLTGQKVNQL</sequence>
<accession>A0A8J6HF54</accession>